<dbReference type="GO" id="GO:0016020">
    <property type="term" value="C:membrane"/>
    <property type="evidence" value="ECO:0007669"/>
    <property type="project" value="InterPro"/>
</dbReference>
<gene>
    <name evidence="6" type="ORF">MACH21_08660</name>
</gene>
<keyword evidence="5" id="KW-0732">Signal</keyword>
<dbReference type="AlphaFoldDB" id="A0AA48KI00"/>
<dbReference type="Gene3D" id="2.40.420.20">
    <property type="match status" value="1"/>
</dbReference>
<evidence type="ECO:0000256" key="1">
    <source>
        <dbReference type="ARBA" id="ARBA00004196"/>
    </source>
</evidence>
<dbReference type="PANTHER" id="PTHR32347:SF29">
    <property type="entry name" value="UPF0194 MEMBRANE PROTEIN YBHG"/>
    <property type="match status" value="1"/>
</dbReference>
<evidence type="ECO:0000256" key="5">
    <source>
        <dbReference type="SAM" id="SignalP"/>
    </source>
</evidence>
<keyword evidence="7" id="KW-1185">Reference proteome</keyword>
<evidence type="ECO:0000256" key="2">
    <source>
        <dbReference type="ARBA" id="ARBA00009477"/>
    </source>
</evidence>
<evidence type="ECO:0000313" key="7">
    <source>
        <dbReference type="Proteomes" id="UP001337723"/>
    </source>
</evidence>
<feature type="region of interest" description="Disordered" evidence="4">
    <location>
        <begin position="387"/>
        <end position="421"/>
    </location>
</feature>
<accession>A0AA48KI00</accession>
<evidence type="ECO:0000256" key="4">
    <source>
        <dbReference type="SAM" id="MobiDB-lite"/>
    </source>
</evidence>
<evidence type="ECO:0000313" key="6">
    <source>
        <dbReference type="EMBL" id="BDW84689.1"/>
    </source>
</evidence>
<feature type="chain" id="PRO_5045625582" evidence="5">
    <location>
        <begin position="23"/>
        <end position="421"/>
    </location>
</feature>
<dbReference type="KEGG" id="rmai:MACH21_08660"/>
<comment type="subcellular location">
    <subcellularLocation>
        <location evidence="1">Cell envelope</location>
    </subcellularLocation>
</comment>
<dbReference type="Proteomes" id="UP001337723">
    <property type="component" value="Chromosome"/>
</dbReference>
<dbReference type="EMBL" id="AP027266">
    <property type="protein sequence ID" value="BDW84689.1"/>
    <property type="molecule type" value="Genomic_DNA"/>
</dbReference>
<dbReference type="Gene3D" id="1.10.287.470">
    <property type="entry name" value="Helix hairpin bin"/>
    <property type="match status" value="1"/>
</dbReference>
<dbReference type="PANTHER" id="PTHR32347">
    <property type="entry name" value="EFFLUX SYSTEM COMPONENT YKNX-RELATED"/>
    <property type="match status" value="1"/>
</dbReference>
<dbReference type="NCBIfam" id="TIGR01730">
    <property type="entry name" value="RND_mfp"/>
    <property type="match status" value="1"/>
</dbReference>
<protein>
    <submittedName>
        <fullName evidence="6">Hemolysin D</fullName>
    </submittedName>
</protein>
<reference evidence="6 7" key="1">
    <citation type="submission" date="2023-01" db="EMBL/GenBank/DDBJ databases">
        <title>Complete genome sequence of Roseicyclus marinus strain Dej080120_10.</title>
        <authorList>
            <person name="Ueki S."/>
            <person name="Maruyama F."/>
        </authorList>
    </citation>
    <scope>NUCLEOTIDE SEQUENCE [LARGE SCALE GENOMIC DNA]</scope>
    <source>
        <strain evidence="6 7">Dej080120_10</strain>
    </source>
</reference>
<dbReference type="GO" id="GO:0030313">
    <property type="term" value="C:cell envelope"/>
    <property type="evidence" value="ECO:0007669"/>
    <property type="project" value="UniProtKB-SubCell"/>
</dbReference>
<sequence>MAWMKYLALPALALLAAPVALGPLTATELGGGRHAIGPVPVTVDHAATDALSDLLPAFGRIAPADILHVPMPPAQAPVRWMDLRPGDLVQAGQVLARLDTEDAARQLALAHEDLRAALADVRVARSQLTQAETDLEQRLAAFDMLVQLAQTGASSAGQRHDAERARDRASLDVEAAHARLDMAMAQAERMRVRLAAAERHLAGMVITAPADGRVLQVAMEPGATPPAGTPLLSIAVADRMQAVLQVTPDALSRIAPGDAARIWLPGNRLLEGRVSGTRPGDAATGGLAEVRVDLPPDIDGALIQPGTGIRAEITTDTRLALTVPLSALVALPGGPGVLRVIDGRAVATPVTLAARPGEARAEILGGLPEGAPYVARAGAIVRDGDAVRPLSADSPTPETAPAPATPWQEAAIASRPGRDLP</sequence>
<organism evidence="6 7">
    <name type="scientific">Roseicyclus marinus</name>
    <dbReference type="NCBI Taxonomy" id="2161673"/>
    <lineage>
        <taxon>Bacteria</taxon>
        <taxon>Pseudomonadati</taxon>
        <taxon>Pseudomonadota</taxon>
        <taxon>Alphaproteobacteria</taxon>
        <taxon>Rhodobacterales</taxon>
        <taxon>Roseobacteraceae</taxon>
        <taxon>Roseicyclus</taxon>
    </lineage>
</organism>
<dbReference type="RefSeq" id="WP_338274756.1">
    <property type="nucleotide sequence ID" value="NZ_AP027266.1"/>
</dbReference>
<dbReference type="InterPro" id="IPR050465">
    <property type="entry name" value="UPF0194_transport"/>
</dbReference>
<dbReference type="InterPro" id="IPR006143">
    <property type="entry name" value="RND_pump_MFP"/>
</dbReference>
<dbReference type="Gene3D" id="2.40.50.100">
    <property type="match status" value="1"/>
</dbReference>
<comment type="similarity">
    <text evidence="2">Belongs to the membrane fusion protein (MFP) (TC 8.A.1) family.</text>
</comment>
<evidence type="ECO:0000256" key="3">
    <source>
        <dbReference type="ARBA" id="ARBA00023054"/>
    </source>
</evidence>
<feature type="signal peptide" evidence="5">
    <location>
        <begin position="1"/>
        <end position="22"/>
    </location>
</feature>
<dbReference type="SUPFAM" id="SSF111369">
    <property type="entry name" value="HlyD-like secretion proteins"/>
    <property type="match status" value="1"/>
</dbReference>
<keyword evidence="3" id="KW-0175">Coiled coil</keyword>
<name>A0AA48KI00_9RHOB</name>
<proteinExistence type="inferred from homology"/>
<dbReference type="Gene3D" id="2.40.30.170">
    <property type="match status" value="1"/>
</dbReference>
<dbReference type="GO" id="GO:0022857">
    <property type="term" value="F:transmembrane transporter activity"/>
    <property type="evidence" value="ECO:0007669"/>
    <property type="project" value="InterPro"/>
</dbReference>